<dbReference type="InterPro" id="IPR045863">
    <property type="entry name" value="CorA_TM1_TM2"/>
</dbReference>
<keyword evidence="10" id="KW-1185">Reference proteome</keyword>
<dbReference type="GeneID" id="76425144"/>
<proteinExistence type="inferred from homology"/>
<keyword evidence="8" id="KW-0406">Ion transport</keyword>
<dbReference type="SUPFAM" id="SSF143865">
    <property type="entry name" value="CorA soluble domain-like"/>
    <property type="match status" value="1"/>
</dbReference>
<dbReference type="GO" id="GO:0050897">
    <property type="term" value="F:cobalt ion binding"/>
    <property type="evidence" value="ECO:0007669"/>
    <property type="project" value="TreeGrafter"/>
</dbReference>
<dbReference type="Pfam" id="PF01544">
    <property type="entry name" value="CorA"/>
    <property type="match status" value="1"/>
</dbReference>
<sequence>MALTGRKRSEKAGLPPGSLVYVGDTGQEATGIDIIDYTWDEIREETGVDAGDLPPYLEKESITWIDVTGLGDIAAIETIGEIFGLHPLVLEDVLNTEQRPKMEDYGETIAIILKWIGYQAGDTLVDEQISLVLGKNYVISFQERPLNVFEPVRTRIRGGAWRARRLGADYLAYALVDAVVDSYFAAMETFGEKIEAVDNALIEDPDADAIRAIQKVRRELLYLRRQIWPLREVVSSMERTESPLFADQTGVYLRDVYDHIVQVIEALETYRDMSAGMLDIYLSSTSNRMNEVMKVLTIIATIFIPLSFITGIFGMNFRFMPELAWEFGYYACLGLMAAVAIGMLAYFRKKKWI</sequence>
<evidence type="ECO:0000256" key="2">
    <source>
        <dbReference type="ARBA" id="ARBA00009765"/>
    </source>
</evidence>
<accession>A0A8A3S9C4</accession>
<dbReference type="GO" id="GO:0005886">
    <property type="term" value="C:plasma membrane"/>
    <property type="evidence" value="ECO:0007669"/>
    <property type="project" value="UniProtKB-SubCell"/>
</dbReference>
<evidence type="ECO:0000256" key="4">
    <source>
        <dbReference type="ARBA" id="ARBA00022475"/>
    </source>
</evidence>
<reference evidence="9" key="1">
    <citation type="journal article" date="2001" name="Int. J. Syst. Evol. Microbiol.">
        <title>Methanofollis aquaemaris sp. nov., a methanogen isolated from an aquaculture fish pond.</title>
        <authorList>
            <person name="Lai M.C."/>
            <person name="Chen S.C."/>
        </authorList>
    </citation>
    <scope>NUCLEOTIDE SEQUENCE</scope>
    <source>
        <strain evidence="9">N2F9704</strain>
    </source>
</reference>
<evidence type="ECO:0000256" key="5">
    <source>
        <dbReference type="ARBA" id="ARBA00022692"/>
    </source>
</evidence>
<dbReference type="InterPro" id="IPR004488">
    <property type="entry name" value="Mg/Co-transport_prot_CorA"/>
</dbReference>
<dbReference type="NCBIfam" id="TIGR00383">
    <property type="entry name" value="corA"/>
    <property type="match status" value="1"/>
</dbReference>
<dbReference type="InterPro" id="IPR045861">
    <property type="entry name" value="CorA_cytoplasmic_dom"/>
</dbReference>
<dbReference type="RefSeq" id="WP_265581149.1">
    <property type="nucleotide sequence ID" value="NZ_CP036172.1"/>
</dbReference>
<dbReference type="FunFam" id="1.20.58.340:FF:000012">
    <property type="entry name" value="Magnesium transport protein CorA"/>
    <property type="match status" value="1"/>
</dbReference>
<evidence type="ECO:0000256" key="7">
    <source>
        <dbReference type="ARBA" id="ARBA00023136"/>
    </source>
</evidence>
<dbReference type="EMBL" id="CP036172">
    <property type="protein sequence ID" value="QSZ68204.1"/>
    <property type="molecule type" value="Genomic_DNA"/>
</dbReference>
<evidence type="ECO:0000256" key="1">
    <source>
        <dbReference type="ARBA" id="ARBA00004651"/>
    </source>
</evidence>
<comment type="subcellular location">
    <subcellularLocation>
        <location evidence="1">Cell membrane</location>
        <topology evidence="1">Multi-pass membrane protein</topology>
    </subcellularLocation>
    <subcellularLocation>
        <location evidence="8">Membrane</location>
        <topology evidence="8">Multi-pass membrane protein</topology>
    </subcellularLocation>
</comment>
<gene>
    <name evidence="8 9" type="primary">corA</name>
    <name evidence="9" type="ORF">RJ40_12210</name>
</gene>
<dbReference type="SUPFAM" id="SSF144083">
    <property type="entry name" value="Magnesium transport protein CorA, transmembrane region"/>
    <property type="match status" value="1"/>
</dbReference>
<dbReference type="GO" id="GO:0015095">
    <property type="term" value="F:magnesium ion transmembrane transporter activity"/>
    <property type="evidence" value="ECO:0007669"/>
    <property type="project" value="UniProtKB-UniRule"/>
</dbReference>
<keyword evidence="7 8" id="KW-0472">Membrane</keyword>
<dbReference type="PANTHER" id="PTHR46494">
    <property type="entry name" value="CORA FAMILY METAL ION TRANSPORTER (EUROFUNG)"/>
    <property type="match status" value="1"/>
</dbReference>
<dbReference type="CDD" id="cd12828">
    <property type="entry name" value="TmCorA-like_1"/>
    <property type="match status" value="1"/>
</dbReference>
<evidence type="ECO:0000256" key="8">
    <source>
        <dbReference type="RuleBase" id="RU362010"/>
    </source>
</evidence>
<dbReference type="Gene3D" id="1.20.58.340">
    <property type="entry name" value="Magnesium transport protein CorA, transmembrane region"/>
    <property type="match status" value="2"/>
</dbReference>
<evidence type="ECO:0000256" key="3">
    <source>
        <dbReference type="ARBA" id="ARBA00022448"/>
    </source>
</evidence>
<reference evidence="9" key="2">
    <citation type="submission" date="2019-02" db="EMBL/GenBank/DDBJ databases">
        <authorList>
            <person name="Chen S.-C."/>
            <person name="Chien H.-H."/>
            <person name="Lai M.-C."/>
        </authorList>
    </citation>
    <scope>NUCLEOTIDE SEQUENCE</scope>
    <source>
        <strain evidence="9">N2F9704</strain>
    </source>
</reference>
<evidence type="ECO:0000313" key="10">
    <source>
        <dbReference type="Proteomes" id="UP001042704"/>
    </source>
</evidence>
<keyword evidence="8" id="KW-0460">Magnesium</keyword>
<feature type="transmembrane region" description="Helical" evidence="8">
    <location>
        <begin position="295"/>
        <end position="315"/>
    </location>
</feature>
<dbReference type="GO" id="GO:0015087">
    <property type="term" value="F:cobalt ion transmembrane transporter activity"/>
    <property type="evidence" value="ECO:0007669"/>
    <property type="project" value="UniProtKB-UniRule"/>
</dbReference>
<comment type="function">
    <text evidence="8">Mediates influx of magnesium ions.</text>
</comment>
<dbReference type="KEGG" id="maqe:RJ40_12210"/>
<name>A0A8A3S9C4_9EURY</name>
<keyword evidence="4 8" id="KW-1003">Cell membrane</keyword>
<comment type="similarity">
    <text evidence="2 8">Belongs to the CorA metal ion transporter (MIT) (TC 1.A.35) family.</text>
</comment>
<evidence type="ECO:0000256" key="6">
    <source>
        <dbReference type="ARBA" id="ARBA00022989"/>
    </source>
</evidence>
<dbReference type="Proteomes" id="UP001042704">
    <property type="component" value="Chromosome"/>
</dbReference>
<feature type="transmembrane region" description="Helical" evidence="8">
    <location>
        <begin position="327"/>
        <end position="347"/>
    </location>
</feature>
<keyword evidence="3 8" id="KW-0813">Transport</keyword>
<dbReference type="Gene3D" id="3.30.460.20">
    <property type="entry name" value="CorA soluble domain-like"/>
    <property type="match status" value="1"/>
</dbReference>
<protein>
    <recommendedName>
        <fullName evidence="8">Magnesium transport protein CorA</fullName>
    </recommendedName>
</protein>
<keyword evidence="6 8" id="KW-1133">Transmembrane helix</keyword>
<dbReference type="AlphaFoldDB" id="A0A8A3S9C4"/>
<evidence type="ECO:0000313" key="9">
    <source>
        <dbReference type="EMBL" id="QSZ68204.1"/>
    </source>
</evidence>
<keyword evidence="5 8" id="KW-0812">Transmembrane</keyword>
<dbReference type="InterPro" id="IPR002523">
    <property type="entry name" value="MgTranspt_CorA/ZnTranspt_ZntB"/>
</dbReference>
<dbReference type="PANTHER" id="PTHR46494:SF1">
    <property type="entry name" value="CORA FAMILY METAL ION TRANSPORTER (EUROFUNG)"/>
    <property type="match status" value="1"/>
</dbReference>
<organism evidence="9 10">
    <name type="scientific">Methanofollis aquaemaris</name>
    <dbReference type="NCBI Taxonomy" id="126734"/>
    <lineage>
        <taxon>Archaea</taxon>
        <taxon>Methanobacteriati</taxon>
        <taxon>Methanobacteriota</taxon>
        <taxon>Stenosarchaea group</taxon>
        <taxon>Methanomicrobia</taxon>
        <taxon>Methanomicrobiales</taxon>
        <taxon>Methanomicrobiaceae</taxon>
        <taxon>Methanofollis</taxon>
    </lineage>
</organism>
<dbReference type="GO" id="GO:0000287">
    <property type="term" value="F:magnesium ion binding"/>
    <property type="evidence" value="ECO:0007669"/>
    <property type="project" value="TreeGrafter"/>
</dbReference>